<organism evidence="1 2">
    <name type="scientific">Trichinella pseudospiralis</name>
    <name type="common">Parasitic roundworm</name>
    <dbReference type="NCBI Taxonomy" id="6337"/>
    <lineage>
        <taxon>Eukaryota</taxon>
        <taxon>Metazoa</taxon>
        <taxon>Ecdysozoa</taxon>
        <taxon>Nematoda</taxon>
        <taxon>Enoplea</taxon>
        <taxon>Dorylaimia</taxon>
        <taxon>Trichinellida</taxon>
        <taxon>Trichinellidae</taxon>
        <taxon>Trichinella</taxon>
    </lineage>
</organism>
<dbReference type="EMBL" id="JYDT01002768">
    <property type="protein sequence ID" value="KRY63018.1"/>
    <property type="molecule type" value="Genomic_DNA"/>
</dbReference>
<keyword evidence="2" id="KW-1185">Reference proteome</keyword>
<feature type="non-terminal residue" evidence="1">
    <location>
        <position position="48"/>
    </location>
</feature>
<gene>
    <name evidence="1" type="ORF">T4D_10088</name>
</gene>
<evidence type="ECO:0000313" key="2">
    <source>
        <dbReference type="Proteomes" id="UP000054995"/>
    </source>
</evidence>
<proteinExistence type="predicted"/>
<reference evidence="1 2" key="1">
    <citation type="submission" date="2015-01" db="EMBL/GenBank/DDBJ databases">
        <title>Evolution of Trichinella species and genotypes.</title>
        <authorList>
            <person name="Korhonen P.K."/>
            <person name="Edoardo P."/>
            <person name="Giuseppe L.R."/>
            <person name="Gasser R.B."/>
        </authorList>
    </citation>
    <scope>NUCLEOTIDE SEQUENCE [LARGE SCALE GENOMIC DNA]</scope>
    <source>
        <strain evidence="1">ISS470</strain>
    </source>
</reference>
<accession>A0A0V1DN91</accession>
<dbReference type="AlphaFoldDB" id="A0A0V1DN91"/>
<dbReference type="Proteomes" id="UP000054995">
    <property type="component" value="Unassembled WGS sequence"/>
</dbReference>
<comment type="caution">
    <text evidence="1">The sequence shown here is derived from an EMBL/GenBank/DDBJ whole genome shotgun (WGS) entry which is preliminary data.</text>
</comment>
<name>A0A0V1DN91_TRIPS</name>
<evidence type="ECO:0000313" key="1">
    <source>
        <dbReference type="EMBL" id="KRY63018.1"/>
    </source>
</evidence>
<sequence>MFHIFHDFLFSCHIPRPTVDISKISTFISFPRHISCPKEYFSPYSRSY</sequence>
<protein>
    <submittedName>
        <fullName evidence="1">Uncharacterized protein</fullName>
    </submittedName>
</protein>